<comment type="similarity">
    <text evidence="9">Belongs to the LpxL/LpxM/LpxP family.</text>
</comment>
<comment type="subcellular location">
    <subcellularLocation>
        <location evidence="9">Cell inner membrane</location>
        <topology evidence="9">Single-pass membrane protein</topology>
    </subcellularLocation>
</comment>
<dbReference type="PIRSF" id="PIRSF026649">
    <property type="entry name" value="MsbB"/>
    <property type="match status" value="1"/>
</dbReference>
<evidence type="ECO:0000256" key="5">
    <source>
        <dbReference type="ARBA" id="ARBA00022985"/>
    </source>
</evidence>
<keyword evidence="11" id="KW-1185">Reference proteome</keyword>
<protein>
    <recommendedName>
        <fullName evidence="9">Lipid A biosynthesis acyltransferase</fullName>
        <ecNumber evidence="9">2.3.1.241</ecNumber>
    </recommendedName>
    <alternativeName>
        <fullName evidence="9">Kdo(2)-lipid IV(A) acyltransferase</fullName>
    </alternativeName>
</protein>
<keyword evidence="4 9" id="KW-0812">Transmembrane</keyword>
<dbReference type="GO" id="GO:0009245">
    <property type="term" value="P:lipid A biosynthetic process"/>
    <property type="evidence" value="ECO:0007669"/>
    <property type="project" value="InterPro"/>
</dbReference>
<dbReference type="RefSeq" id="WP_425325581.1">
    <property type="nucleotide sequence ID" value="NZ_AP027272.1"/>
</dbReference>
<comment type="catalytic activity">
    <reaction evidence="9">
        <text>an alpha-Kdo-(2-&gt;4)-alpha-Kdo-(2-&gt;6)-lipid IVA + a fatty acyl-[ACP] = an alpha-Kdo-(2-&gt;4)-alpha-Kdo-(2-&gt;6)-(acyl)-lipid IVA + holo-[ACP]</text>
        <dbReference type="Rhea" id="RHEA:69396"/>
        <dbReference type="Rhea" id="RHEA-COMP:9685"/>
        <dbReference type="Rhea" id="RHEA-COMP:14125"/>
        <dbReference type="ChEBI" id="CHEBI:64479"/>
        <dbReference type="ChEBI" id="CHEBI:138651"/>
        <dbReference type="ChEBI" id="CHEBI:176429"/>
        <dbReference type="ChEBI" id="CHEBI:176430"/>
        <dbReference type="EC" id="2.3.1.241"/>
    </reaction>
</comment>
<dbReference type="Pfam" id="PF03279">
    <property type="entry name" value="Lip_A_acyltrans"/>
    <property type="match status" value="1"/>
</dbReference>
<dbReference type="PANTHER" id="PTHR30606">
    <property type="entry name" value="LIPID A BIOSYNTHESIS LAUROYL ACYLTRANSFERASE"/>
    <property type="match status" value="1"/>
</dbReference>
<reference evidence="10" key="1">
    <citation type="submission" date="2023-01" db="EMBL/GenBank/DDBJ databases">
        <title>Complete genome sequence of Planctobacterium marinum strain Dej080120_11.</title>
        <authorList>
            <person name="Ueki S."/>
            <person name="Maruyama F."/>
        </authorList>
    </citation>
    <scope>NUCLEOTIDE SEQUENCE</scope>
    <source>
        <strain evidence="10">Dej080120_11</strain>
    </source>
</reference>
<dbReference type="EC" id="2.3.1.241" evidence="9"/>
<keyword evidence="7 9" id="KW-0472">Membrane</keyword>
<dbReference type="GO" id="GO:0008913">
    <property type="term" value="F:Kdo2-lipid IVA acyltransferase activity"/>
    <property type="evidence" value="ECO:0007669"/>
    <property type="project" value="UniProtKB-EC"/>
</dbReference>
<feature type="short sequence motif" description="HXXXXD motif" evidence="9">
    <location>
        <begin position="134"/>
        <end position="139"/>
    </location>
</feature>
<keyword evidence="5 9" id="KW-0448">Lipopolysaccharide biosynthesis</keyword>
<dbReference type="HAMAP" id="MF_01942">
    <property type="entry name" value="Lipid_A_LpxL_LpxP"/>
    <property type="match status" value="1"/>
</dbReference>
<proteinExistence type="inferred from homology"/>
<feature type="transmembrane region" description="Helical" evidence="9">
    <location>
        <begin position="20"/>
        <end position="39"/>
    </location>
</feature>
<dbReference type="GO" id="GO:0036104">
    <property type="term" value="P:Kdo2-lipid A biosynthetic process"/>
    <property type="evidence" value="ECO:0007669"/>
    <property type="project" value="UniProtKB-UniRule"/>
</dbReference>
<sequence length="308" mass="35839">MKIIEAPKFEWRFLAPKFWPIWFGFCLLYMLTCLPYPLVRKIGAGLGKLLALFGKKRIAIARRNIELCFPDWDKARQERLLKDNITASGMAILETVMGWWWPDWRVKKLLTVEGFEHVEAIKAKGKGVFGMAIHCLSLEFACRGLGFYQPCVAFYRKHDNDLMEYLQYHGRARSNKYMIHKRDVKGMFQALDEGELSLYLPDQDYGRNKTVFVPFFNVPDTSTTLGSMLFLNNSDCESVFIQSISSKEGYKIKIWPGLENFPSGDDEADVARINKRVEEMVMLAPEQYLWMHKRFKTRPDPKTPSLYS</sequence>
<comment type="pathway">
    <text evidence="9">Glycolipid biosynthesis; KDO(2)-lipid A biosynthesis; KDO(2)-lipid A from CMP-3-deoxy-D-manno-octulosonate and lipid IV(A): step 3/4.</text>
</comment>
<keyword evidence="1 9" id="KW-1003">Cell membrane</keyword>
<dbReference type="InterPro" id="IPR004960">
    <property type="entry name" value="LipA_acyltrans"/>
</dbReference>
<keyword evidence="8 9" id="KW-0012">Acyltransferase</keyword>
<evidence type="ECO:0000256" key="7">
    <source>
        <dbReference type="ARBA" id="ARBA00023136"/>
    </source>
</evidence>
<evidence type="ECO:0000256" key="9">
    <source>
        <dbReference type="HAMAP-Rule" id="MF_01942"/>
    </source>
</evidence>
<accession>A0AA48KQ52</accession>
<dbReference type="GO" id="GO:0005886">
    <property type="term" value="C:plasma membrane"/>
    <property type="evidence" value="ECO:0007669"/>
    <property type="project" value="UniProtKB-SubCell"/>
</dbReference>
<keyword evidence="3 9" id="KW-0808">Transferase</keyword>
<evidence type="ECO:0000313" key="10">
    <source>
        <dbReference type="EMBL" id="BDX07381.1"/>
    </source>
</evidence>
<dbReference type="Proteomes" id="UP001333710">
    <property type="component" value="Chromosome"/>
</dbReference>
<evidence type="ECO:0000256" key="3">
    <source>
        <dbReference type="ARBA" id="ARBA00022679"/>
    </source>
</evidence>
<dbReference type="CDD" id="cd07984">
    <property type="entry name" value="LPLAT_LABLAT-like"/>
    <property type="match status" value="1"/>
</dbReference>
<organism evidence="10 11">
    <name type="scientific">Planctobacterium marinum</name>
    <dbReference type="NCBI Taxonomy" id="1631968"/>
    <lineage>
        <taxon>Bacteria</taxon>
        <taxon>Pseudomonadati</taxon>
        <taxon>Pseudomonadota</taxon>
        <taxon>Gammaproteobacteria</taxon>
        <taxon>Alteromonadales</taxon>
        <taxon>Alteromonadaceae</taxon>
        <taxon>Planctobacterium</taxon>
    </lineage>
</organism>
<evidence type="ECO:0000256" key="8">
    <source>
        <dbReference type="ARBA" id="ARBA00023315"/>
    </source>
</evidence>
<dbReference type="GO" id="GO:0009103">
    <property type="term" value="P:lipopolysaccharide biosynthetic process"/>
    <property type="evidence" value="ECO:0007669"/>
    <property type="project" value="UniProtKB-UniRule"/>
</dbReference>
<dbReference type="AlphaFoldDB" id="A0AA48KQ52"/>
<name>A0AA48KQ52_9ALTE</name>
<comment type="function">
    <text evidence="9">Catalyzes the transfer of an acyl chain from an acyl-[acyl-carrier-protein] (ACP) to a Kdo(2)-lipid IV(A) to form a Kdo(2)-(acyl)-lipid IV(A).</text>
</comment>
<dbReference type="InterPro" id="IPR011920">
    <property type="entry name" value="Lipid_A_LpxL_LpxP"/>
</dbReference>
<dbReference type="NCBIfam" id="TIGR02207">
    <property type="entry name" value="lipid_A_htrB"/>
    <property type="match status" value="1"/>
</dbReference>
<keyword evidence="2 9" id="KW-0997">Cell inner membrane</keyword>
<gene>
    <name evidence="10" type="primary">htrB</name>
    <name evidence="9" type="synonym">lpxL</name>
    <name evidence="10" type="ORF">MACH26_29020</name>
</gene>
<dbReference type="KEGG" id="pmaw:MACH26_29020"/>
<comment type="pathway">
    <text evidence="9">Bacterial outer membrane biogenesis; lipopolysaccharide biosynthesis.</text>
</comment>
<dbReference type="PANTHER" id="PTHR30606:SF9">
    <property type="entry name" value="LIPID A BIOSYNTHESIS LAUROYLTRANSFERASE"/>
    <property type="match status" value="1"/>
</dbReference>
<evidence type="ECO:0000256" key="6">
    <source>
        <dbReference type="ARBA" id="ARBA00022989"/>
    </source>
</evidence>
<evidence type="ECO:0000256" key="1">
    <source>
        <dbReference type="ARBA" id="ARBA00022475"/>
    </source>
</evidence>
<evidence type="ECO:0000313" key="11">
    <source>
        <dbReference type="Proteomes" id="UP001333710"/>
    </source>
</evidence>
<keyword evidence="6 9" id="KW-1133">Transmembrane helix</keyword>
<evidence type="ECO:0000256" key="2">
    <source>
        <dbReference type="ARBA" id="ARBA00022519"/>
    </source>
</evidence>
<evidence type="ECO:0000256" key="4">
    <source>
        <dbReference type="ARBA" id="ARBA00022692"/>
    </source>
</evidence>
<dbReference type="EMBL" id="AP027272">
    <property type="protein sequence ID" value="BDX07381.1"/>
    <property type="molecule type" value="Genomic_DNA"/>
</dbReference>